<dbReference type="RefSeq" id="WP_338748070.1">
    <property type="nucleotide sequence ID" value="NZ_CP144913.1"/>
</dbReference>
<keyword evidence="2" id="KW-1185">Reference proteome</keyword>
<proteinExistence type="predicted"/>
<sequence length="209" mass="22574">MTAVVTLIGDVVSSRTAPDRRELHALVQETLAAVNAATRPLHPLRITVGDEFQGAWEQRGQALHAALLLRLTLLPRVETRYGLGRGEVTALEQDGTVQDGPGWWSAREAITAAKGAEADVRSDGLVVRTRWQEEGPTGLAVDAAVRHRDLLVAGLDERSLRLLRGLLLGRTQRALAEDEGISPTAVSRRVHRDGLEQLVAIDADLAGLP</sequence>
<dbReference type="Pfam" id="PF16264">
    <property type="entry name" value="SatD"/>
    <property type="match status" value="1"/>
</dbReference>
<evidence type="ECO:0000313" key="2">
    <source>
        <dbReference type="Proteomes" id="UP001382727"/>
    </source>
</evidence>
<organism evidence="1 2">
    <name type="scientific">Janibacter alittae</name>
    <dbReference type="NCBI Taxonomy" id="3115209"/>
    <lineage>
        <taxon>Bacteria</taxon>
        <taxon>Bacillati</taxon>
        <taxon>Actinomycetota</taxon>
        <taxon>Actinomycetes</taxon>
        <taxon>Micrococcales</taxon>
        <taxon>Intrasporangiaceae</taxon>
        <taxon>Janibacter</taxon>
    </lineage>
</organism>
<accession>A0ABZ2MEB2</accession>
<reference evidence="1 2" key="1">
    <citation type="submission" date="2024-02" db="EMBL/GenBank/DDBJ databases">
        <title>Janibacter sp. nov., isolated from gut of marine sandworm.</title>
        <authorList>
            <person name="Kim B."/>
            <person name="Jun M.O."/>
            <person name="Shin N.-R."/>
        </authorList>
    </citation>
    <scope>NUCLEOTIDE SEQUENCE [LARGE SCALE GENOMIC DNA]</scope>
    <source>
        <strain evidence="1 2">A1S7</strain>
    </source>
</reference>
<name>A0ABZ2MEB2_9MICO</name>
<evidence type="ECO:0000313" key="1">
    <source>
        <dbReference type="EMBL" id="WXB75358.1"/>
    </source>
</evidence>
<protein>
    <submittedName>
        <fullName evidence="1">SatD family protein</fullName>
    </submittedName>
</protein>
<dbReference type="InterPro" id="IPR032580">
    <property type="entry name" value="SatD"/>
</dbReference>
<dbReference type="Proteomes" id="UP001382727">
    <property type="component" value="Chromosome"/>
</dbReference>
<dbReference type="EMBL" id="CP144913">
    <property type="protein sequence ID" value="WXB75358.1"/>
    <property type="molecule type" value="Genomic_DNA"/>
</dbReference>
<gene>
    <name evidence="1" type="ORF">V1351_10365</name>
</gene>